<dbReference type="InterPro" id="IPR036388">
    <property type="entry name" value="WH-like_DNA-bd_sf"/>
</dbReference>
<accession>A0A4P8HWR6</accession>
<dbReference type="InterPro" id="IPR050950">
    <property type="entry name" value="HTH-type_LysR_regulators"/>
</dbReference>
<dbReference type="EMBL" id="CP040017">
    <property type="protein sequence ID" value="QCP13080.1"/>
    <property type="molecule type" value="Genomic_DNA"/>
</dbReference>
<dbReference type="SUPFAM" id="SSF46785">
    <property type="entry name" value="Winged helix' DNA-binding domain"/>
    <property type="match status" value="2"/>
</dbReference>
<evidence type="ECO:0000256" key="4">
    <source>
        <dbReference type="ARBA" id="ARBA00023163"/>
    </source>
</evidence>
<dbReference type="Proteomes" id="UP000298763">
    <property type="component" value="Chromosome"/>
</dbReference>
<dbReference type="OrthoDB" id="8981337at2"/>
<feature type="region of interest" description="Disordered" evidence="5">
    <location>
        <begin position="85"/>
        <end position="107"/>
    </location>
</feature>
<gene>
    <name evidence="8" type="ORF">FCL38_23500</name>
    <name evidence="7" type="ORF">FHS02_003800</name>
</gene>
<feature type="domain" description="HTH lysR-type" evidence="6">
    <location>
        <begin position="4"/>
        <end position="61"/>
    </location>
</feature>
<organism evidence="7 10">
    <name type="scientific">Pseudoduganella umbonata</name>
    <dbReference type="NCBI Taxonomy" id="864828"/>
    <lineage>
        <taxon>Bacteria</taxon>
        <taxon>Pseudomonadati</taxon>
        <taxon>Pseudomonadota</taxon>
        <taxon>Betaproteobacteria</taxon>
        <taxon>Burkholderiales</taxon>
        <taxon>Oxalobacteraceae</taxon>
        <taxon>Telluria group</taxon>
        <taxon>Pseudoduganella</taxon>
    </lineage>
</organism>
<evidence type="ECO:0000313" key="7">
    <source>
        <dbReference type="EMBL" id="MBB3222962.1"/>
    </source>
</evidence>
<dbReference type="GO" id="GO:0003677">
    <property type="term" value="F:DNA binding"/>
    <property type="evidence" value="ECO:0007669"/>
    <property type="project" value="UniProtKB-KW"/>
</dbReference>
<dbReference type="AlphaFoldDB" id="A0A4P8HWR6"/>
<evidence type="ECO:0000256" key="2">
    <source>
        <dbReference type="ARBA" id="ARBA00023015"/>
    </source>
</evidence>
<dbReference type="PANTHER" id="PTHR30419:SF14">
    <property type="entry name" value="LYSR FAMILY TRANSCRIPTIONAL REGULATOR"/>
    <property type="match status" value="1"/>
</dbReference>
<feature type="compositionally biased region" description="Basic and acidic residues" evidence="5">
    <location>
        <begin position="85"/>
        <end position="104"/>
    </location>
</feature>
<evidence type="ECO:0000256" key="3">
    <source>
        <dbReference type="ARBA" id="ARBA00023125"/>
    </source>
</evidence>
<protein>
    <submittedName>
        <fullName evidence="7 8">LysR family transcriptional regulator</fullName>
    </submittedName>
</protein>
<dbReference type="Proteomes" id="UP000584325">
    <property type="component" value="Unassembled WGS sequence"/>
</dbReference>
<dbReference type="SUPFAM" id="SSF53850">
    <property type="entry name" value="Periplasmic binding protein-like II"/>
    <property type="match status" value="1"/>
</dbReference>
<keyword evidence="2" id="KW-0805">Transcription regulation</keyword>
<feature type="domain" description="HTH lysR-type" evidence="6">
    <location>
        <begin position="119"/>
        <end position="176"/>
    </location>
</feature>
<comment type="similarity">
    <text evidence="1">Belongs to the LysR transcriptional regulatory family.</text>
</comment>
<dbReference type="InterPro" id="IPR005119">
    <property type="entry name" value="LysR_subst-bd"/>
</dbReference>
<sequence length="420" mass="44947">MSAVSLRHLHAFSVVAATGGIRRSSDALFRASSAVARSVTALEASLGVLLFERKGRGMLLTAAGQLAKLRADRIETELRDVRDDAVRMRDKGREKAGARGDGNDGGKFSGNVGGIEALLNERRLHAAALLAEVHHMPTVAHAMGTSQSAVSQAIARLEDMLGQPLFLRTAHGMVPTDAGRRWVERFERVLAELRHIPEDIAALAGVVEGVVTVGALPLARSQLLPGAIAAVLQKHPRLRIRSLESPYEELTAGLLSGRVDFIVGALRSGGGDAFEDRVLIEDRVALVARRGHPLAAPGNGRRVTDADLAGYPWVLSRAGTPLRESLEAFFRSRGVAPPLPAVETGDLALLRGLLVESDMLTVLSAHQLHHEIATDQLAVLPYDMAGLERRIGLITRRGAHLSPGANALLGEIDTCAARWR</sequence>
<dbReference type="GO" id="GO:0005829">
    <property type="term" value="C:cytosol"/>
    <property type="evidence" value="ECO:0007669"/>
    <property type="project" value="TreeGrafter"/>
</dbReference>
<dbReference type="Pfam" id="PF00126">
    <property type="entry name" value="HTH_1"/>
    <property type="match status" value="2"/>
</dbReference>
<evidence type="ECO:0000313" key="9">
    <source>
        <dbReference type="Proteomes" id="UP000298763"/>
    </source>
</evidence>
<dbReference type="InterPro" id="IPR036390">
    <property type="entry name" value="WH_DNA-bd_sf"/>
</dbReference>
<evidence type="ECO:0000313" key="10">
    <source>
        <dbReference type="Proteomes" id="UP000584325"/>
    </source>
</evidence>
<evidence type="ECO:0000259" key="6">
    <source>
        <dbReference type="PROSITE" id="PS50931"/>
    </source>
</evidence>
<keyword evidence="4" id="KW-0804">Transcription</keyword>
<dbReference type="Pfam" id="PF03466">
    <property type="entry name" value="LysR_substrate"/>
    <property type="match status" value="1"/>
</dbReference>
<dbReference type="PANTHER" id="PTHR30419">
    <property type="entry name" value="HTH-TYPE TRANSCRIPTIONAL REGULATOR YBHD"/>
    <property type="match status" value="1"/>
</dbReference>
<evidence type="ECO:0000313" key="8">
    <source>
        <dbReference type="EMBL" id="QCP13080.1"/>
    </source>
</evidence>
<dbReference type="EMBL" id="JACHXS010000007">
    <property type="protein sequence ID" value="MBB3222962.1"/>
    <property type="molecule type" value="Genomic_DNA"/>
</dbReference>
<evidence type="ECO:0000256" key="1">
    <source>
        <dbReference type="ARBA" id="ARBA00009437"/>
    </source>
</evidence>
<keyword evidence="3" id="KW-0238">DNA-binding</keyword>
<dbReference type="PROSITE" id="PS50931">
    <property type="entry name" value="HTH_LYSR"/>
    <property type="match status" value="2"/>
</dbReference>
<dbReference type="PRINTS" id="PR00039">
    <property type="entry name" value="HTHLYSR"/>
</dbReference>
<dbReference type="RefSeq" id="WP_137315872.1">
    <property type="nucleotide sequence ID" value="NZ_CP040017.1"/>
</dbReference>
<reference evidence="7 10" key="2">
    <citation type="submission" date="2020-08" db="EMBL/GenBank/DDBJ databases">
        <title>Genomic Encyclopedia of Type Strains, Phase III (KMG-III): the genomes of soil and plant-associated and newly described type strains.</title>
        <authorList>
            <person name="Whitman W."/>
        </authorList>
    </citation>
    <scope>NUCLEOTIDE SEQUENCE [LARGE SCALE GENOMIC DNA]</scope>
    <source>
        <strain evidence="7 10">CECT 7753</strain>
    </source>
</reference>
<reference evidence="8 9" key="1">
    <citation type="submission" date="2019-05" db="EMBL/GenBank/DDBJ databases">
        <title>Draft Genome Sequences of Six Type Strains of the Genus Massilia.</title>
        <authorList>
            <person name="Miess H."/>
            <person name="Frediansyhah A."/>
            <person name="Gross H."/>
        </authorList>
    </citation>
    <scope>NUCLEOTIDE SEQUENCE [LARGE SCALE GENOMIC DNA]</scope>
    <source>
        <strain evidence="8 9">DSMZ 26121</strain>
    </source>
</reference>
<dbReference type="GO" id="GO:0003700">
    <property type="term" value="F:DNA-binding transcription factor activity"/>
    <property type="evidence" value="ECO:0007669"/>
    <property type="project" value="InterPro"/>
</dbReference>
<name>A0A4P8HWR6_9BURK</name>
<dbReference type="InterPro" id="IPR000847">
    <property type="entry name" value="LysR_HTH_N"/>
</dbReference>
<dbReference type="Gene3D" id="1.10.10.10">
    <property type="entry name" value="Winged helix-like DNA-binding domain superfamily/Winged helix DNA-binding domain"/>
    <property type="match status" value="2"/>
</dbReference>
<proteinExistence type="inferred from homology"/>
<keyword evidence="9" id="KW-1185">Reference proteome</keyword>
<evidence type="ECO:0000256" key="5">
    <source>
        <dbReference type="SAM" id="MobiDB-lite"/>
    </source>
</evidence>
<dbReference type="Gene3D" id="3.40.190.10">
    <property type="entry name" value="Periplasmic binding protein-like II"/>
    <property type="match status" value="2"/>
</dbReference>